<organism evidence="2 3">
    <name type="scientific">Deefgea piscis</name>
    <dbReference type="NCBI Taxonomy" id="2739061"/>
    <lineage>
        <taxon>Bacteria</taxon>
        <taxon>Pseudomonadati</taxon>
        <taxon>Pseudomonadota</taxon>
        <taxon>Betaproteobacteria</taxon>
        <taxon>Neisseriales</taxon>
        <taxon>Chitinibacteraceae</taxon>
        <taxon>Deefgea</taxon>
    </lineage>
</organism>
<accession>A0A6M8SLH5</accession>
<dbReference type="Proteomes" id="UP000504844">
    <property type="component" value="Chromosome"/>
</dbReference>
<protein>
    <submittedName>
        <fullName evidence="2">Uncharacterized protein</fullName>
    </submittedName>
</protein>
<evidence type="ECO:0000256" key="1">
    <source>
        <dbReference type="SAM" id="Phobius"/>
    </source>
</evidence>
<evidence type="ECO:0000313" key="3">
    <source>
        <dbReference type="Proteomes" id="UP000504844"/>
    </source>
</evidence>
<gene>
    <name evidence="2" type="ORF">HQN60_04505</name>
</gene>
<feature type="transmembrane region" description="Helical" evidence="1">
    <location>
        <begin position="39"/>
        <end position="59"/>
    </location>
</feature>
<reference evidence="2 3" key="1">
    <citation type="submission" date="2020-05" db="EMBL/GenBank/DDBJ databases">
        <title>Complete genome sequence of Deefgea sp. D17.</title>
        <authorList>
            <person name="Bae J.-W."/>
            <person name="Han J.E."/>
        </authorList>
    </citation>
    <scope>NUCLEOTIDE SEQUENCE [LARGE SCALE GENOMIC DNA]</scope>
    <source>
        <strain evidence="2 3">D17</strain>
    </source>
</reference>
<sequence>MAEPDKRFDLSAIDDAKAVIEQAKIDAKKPQDRRSVGRLVALTNLPWLIGIVAWVWWTWFK</sequence>
<name>A0A6M8SLH5_9NEIS</name>
<keyword evidence="1" id="KW-0812">Transmembrane</keyword>
<dbReference type="AlphaFoldDB" id="A0A6M8SLH5"/>
<keyword evidence="3" id="KW-1185">Reference proteome</keyword>
<keyword evidence="1" id="KW-0472">Membrane</keyword>
<dbReference type="KEGG" id="dee:HQN60_04505"/>
<keyword evidence="1" id="KW-1133">Transmembrane helix</keyword>
<dbReference type="RefSeq" id="WP_173532536.1">
    <property type="nucleotide sequence ID" value="NZ_CP054143.1"/>
</dbReference>
<evidence type="ECO:0000313" key="2">
    <source>
        <dbReference type="EMBL" id="QKJ66032.1"/>
    </source>
</evidence>
<proteinExistence type="predicted"/>
<dbReference type="EMBL" id="CP054143">
    <property type="protein sequence ID" value="QKJ66032.1"/>
    <property type="molecule type" value="Genomic_DNA"/>
</dbReference>